<keyword evidence="7 12" id="KW-0067">ATP-binding</keyword>
<dbReference type="EC" id="6.1.1.5" evidence="12"/>
<dbReference type="Pfam" id="PF00133">
    <property type="entry name" value="tRNA-synt_1"/>
    <property type="match status" value="1"/>
</dbReference>
<evidence type="ECO:0000313" key="17">
    <source>
        <dbReference type="Proteomes" id="UP000264589"/>
    </source>
</evidence>
<dbReference type="Gene3D" id="1.10.10.830">
    <property type="entry name" value="Ile-tRNA synthetase CP2 domain-like"/>
    <property type="match status" value="1"/>
</dbReference>
<evidence type="ECO:0000256" key="8">
    <source>
        <dbReference type="ARBA" id="ARBA00022917"/>
    </source>
</evidence>
<feature type="binding site" evidence="12">
    <location>
        <position position="955"/>
    </location>
    <ligand>
        <name>Zn(2+)</name>
        <dbReference type="ChEBI" id="CHEBI:29105"/>
    </ligand>
</feature>
<dbReference type="OrthoDB" id="9810365at2"/>
<dbReference type="InterPro" id="IPR014729">
    <property type="entry name" value="Rossmann-like_a/b/a_fold"/>
</dbReference>
<dbReference type="SUPFAM" id="SSF47323">
    <property type="entry name" value="Anticodon-binding domain of a subclass of class I aminoacyl-tRNA synthetases"/>
    <property type="match status" value="1"/>
</dbReference>
<dbReference type="Proteomes" id="UP000264589">
    <property type="component" value="Unassembled WGS sequence"/>
</dbReference>
<organism evidence="16 17">
    <name type="scientific">Parvularcula marina</name>
    <dbReference type="NCBI Taxonomy" id="2292771"/>
    <lineage>
        <taxon>Bacteria</taxon>
        <taxon>Pseudomonadati</taxon>
        <taxon>Pseudomonadota</taxon>
        <taxon>Alphaproteobacteria</taxon>
        <taxon>Parvularculales</taxon>
        <taxon>Parvularculaceae</taxon>
        <taxon>Parvularcula</taxon>
    </lineage>
</organism>
<dbReference type="InParanoid" id="A0A371RLS7"/>
<feature type="binding site" evidence="12">
    <location>
        <position position="601"/>
    </location>
    <ligand>
        <name>L-isoleucyl-5'-AMP</name>
        <dbReference type="ChEBI" id="CHEBI:178002"/>
    </ligand>
</feature>
<name>A0A371RLS7_9PROT</name>
<dbReference type="InterPro" id="IPR002300">
    <property type="entry name" value="aa-tRNA-synth_Ia"/>
</dbReference>
<evidence type="ECO:0000259" key="14">
    <source>
        <dbReference type="Pfam" id="PF06827"/>
    </source>
</evidence>
<dbReference type="InterPro" id="IPR009080">
    <property type="entry name" value="tRNAsynth_Ia_anticodon-bd"/>
</dbReference>
<feature type="short sequence motif" description="'KMSKS' region" evidence="12">
    <location>
        <begin position="642"/>
        <end position="646"/>
    </location>
</feature>
<keyword evidence="3 12" id="KW-0436">Ligase</keyword>
<dbReference type="Pfam" id="PF06827">
    <property type="entry name" value="zf-FPG_IleRS"/>
    <property type="match status" value="1"/>
</dbReference>
<dbReference type="SUPFAM" id="SSF50677">
    <property type="entry name" value="ValRS/IleRS/LeuRS editing domain"/>
    <property type="match status" value="1"/>
</dbReference>
<dbReference type="PROSITE" id="PS00178">
    <property type="entry name" value="AA_TRNA_LIGASE_I"/>
    <property type="match status" value="1"/>
</dbReference>
<comment type="domain">
    <text evidence="12">IleRS has two distinct active sites: one for aminoacylation and one for editing. The misactivated valine is translocated from the active site to the editing site, which sterically excludes the correctly activated isoleucine. The single editing site contains two valyl binding pockets, one specific for each substrate (Val-AMP or Val-tRNA(Ile)).</text>
</comment>
<evidence type="ECO:0000256" key="2">
    <source>
        <dbReference type="ARBA" id="ARBA00022490"/>
    </source>
</evidence>
<keyword evidence="6 12" id="KW-0862">Zinc</keyword>
<dbReference type="PANTHER" id="PTHR42765">
    <property type="entry name" value="SOLEUCYL-TRNA SYNTHETASE"/>
    <property type="match status" value="1"/>
</dbReference>
<feature type="domain" description="Methionyl/Valyl/Leucyl/Isoleucyl-tRNA synthetase anticodon-binding" evidence="15">
    <location>
        <begin position="724"/>
        <end position="876"/>
    </location>
</feature>
<dbReference type="EMBL" id="QUQO01000001">
    <property type="protein sequence ID" value="RFB06429.1"/>
    <property type="molecule type" value="Genomic_DNA"/>
</dbReference>
<feature type="domain" description="Zinc finger FPG/IleRS-type" evidence="14">
    <location>
        <begin position="935"/>
        <end position="961"/>
    </location>
</feature>
<dbReference type="AlphaFoldDB" id="A0A371RLS7"/>
<dbReference type="NCBIfam" id="TIGR00392">
    <property type="entry name" value="ileS"/>
    <property type="match status" value="1"/>
</dbReference>
<evidence type="ECO:0000256" key="12">
    <source>
        <dbReference type="HAMAP-Rule" id="MF_02002"/>
    </source>
</evidence>
<dbReference type="GO" id="GO:0005524">
    <property type="term" value="F:ATP binding"/>
    <property type="evidence" value="ECO:0007669"/>
    <property type="project" value="UniProtKB-UniRule"/>
</dbReference>
<dbReference type="InterPro" id="IPR002301">
    <property type="entry name" value="Ile-tRNA-ligase"/>
</dbReference>
<keyword evidence="4 12" id="KW-0479">Metal-binding</keyword>
<dbReference type="FunFam" id="3.40.50.620:FF:000042">
    <property type="entry name" value="Isoleucine--tRNA ligase"/>
    <property type="match status" value="1"/>
</dbReference>
<keyword evidence="5 12" id="KW-0547">Nucleotide-binding</keyword>
<evidence type="ECO:0000259" key="15">
    <source>
        <dbReference type="Pfam" id="PF08264"/>
    </source>
</evidence>
<dbReference type="PANTHER" id="PTHR42765:SF1">
    <property type="entry name" value="ISOLEUCINE--TRNA LIGASE, MITOCHONDRIAL"/>
    <property type="match status" value="1"/>
</dbReference>
<dbReference type="InterPro" id="IPR050081">
    <property type="entry name" value="Ile-tRNA_ligase"/>
</dbReference>
<dbReference type="CDD" id="cd07960">
    <property type="entry name" value="Anticodon_Ia_Ile_BEm"/>
    <property type="match status" value="1"/>
</dbReference>
<protein>
    <recommendedName>
        <fullName evidence="12">Isoleucine--tRNA ligase</fullName>
        <ecNumber evidence="12">6.1.1.5</ecNumber>
    </recommendedName>
    <alternativeName>
        <fullName evidence="12">Isoleucyl-tRNA synthetase</fullName>
        <shortName evidence="12">IleRS</shortName>
    </alternativeName>
</protein>
<dbReference type="GO" id="GO:0004822">
    <property type="term" value="F:isoleucine-tRNA ligase activity"/>
    <property type="evidence" value="ECO:0007669"/>
    <property type="project" value="UniProtKB-UniRule"/>
</dbReference>
<evidence type="ECO:0000256" key="5">
    <source>
        <dbReference type="ARBA" id="ARBA00022741"/>
    </source>
</evidence>
<evidence type="ECO:0000256" key="6">
    <source>
        <dbReference type="ARBA" id="ARBA00022833"/>
    </source>
</evidence>
<keyword evidence="8 12" id="KW-0648">Protein biosynthesis</keyword>
<dbReference type="SUPFAM" id="SSF52374">
    <property type="entry name" value="Nucleotidylyl transferase"/>
    <property type="match status" value="1"/>
</dbReference>
<dbReference type="InterPro" id="IPR023585">
    <property type="entry name" value="Ile-tRNA-ligase_type1"/>
</dbReference>
<evidence type="ECO:0000256" key="10">
    <source>
        <dbReference type="ARBA" id="ARBA00025217"/>
    </source>
</evidence>
<evidence type="ECO:0000256" key="3">
    <source>
        <dbReference type="ARBA" id="ARBA00022598"/>
    </source>
</evidence>
<dbReference type="Gene3D" id="1.10.730.20">
    <property type="match status" value="1"/>
</dbReference>
<comment type="caution">
    <text evidence="16">The sequence shown here is derived from an EMBL/GenBank/DDBJ whole genome shotgun (WGS) entry which is preliminary data.</text>
</comment>
<evidence type="ECO:0000256" key="9">
    <source>
        <dbReference type="ARBA" id="ARBA00023146"/>
    </source>
</evidence>
<dbReference type="Pfam" id="PF08264">
    <property type="entry name" value="Anticodon_1"/>
    <property type="match status" value="1"/>
</dbReference>
<dbReference type="InterPro" id="IPR033708">
    <property type="entry name" value="Anticodon_Ile_BEm"/>
</dbReference>
<evidence type="ECO:0000259" key="13">
    <source>
        <dbReference type="Pfam" id="PF00133"/>
    </source>
</evidence>
<keyword evidence="9 12" id="KW-0030">Aminoacyl-tRNA synthetase</keyword>
<evidence type="ECO:0000256" key="1">
    <source>
        <dbReference type="ARBA" id="ARBA00006887"/>
    </source>
</evidence>
<feature type="binding site" evidence="12">
    <location>
        <position position="938"/>
    </location>
    <ligand>
        <name>Zn(2+)</name>
        <dbReference type="ChEBI" id="CHEBI:29105"/>
    </ligand>
</feature>
<gene>
    <name evidence="12" type="primary">ileS</name>
    <name evidence="16" type="ORF">DX908_10460</name>
</gene>
<comment type="similarity">
    <text evidence="1 12">Belongs to the class-I aminoacyl-tRNA synthetase family. IleS type 1 subfamily.</text>
</comment>
<dbReference type="GO" id="GO:0008270">
    <property type="term" value="F:zinc ion binding"/>
    <property type="evidence" value="ECO:0007669"/>
    <property type="project" value="UniProtKB-UniRule"/>
</dbReference>
<dbReference type="GO" id="GO:0006428">
    <property type="term" value="P:isoleucyl-tRNA aminoacylation"/>
    <property type="evidence" value="ECO:0007669"/>
    <property type="project" value="UniProtKB-UniRule"/>
</dbReference>
<evidence type="ECO:0000256" key="7">
    <source>
        <dbReference type="ARBA" id="ARBA00022840"/>
    </source>
</evidence>
<comment type="subcellular location">
    <subcellularLocation>
        <location evidence="12">Cytoplasm</location>
    </subcellularLocation>
</comment>
<dbReference type="Gene3D" id="3.40.50.620">
    <property type="entry name" value="HUPs"/>
    <property type="match status" value="2"/>
</dbReference>
<keyword evidence="17" id="KW-1185">Reference proteome</keyword>
<proteinExistence type="inferred from homology"/>
<feature type="domain" description="Aminoacyl-tRNA synthetase class Ia" evidence="13">
    <location>
        <begin position="36"/>
        <end position="680"/>
    </location>
</feature>
<comment type="catalytic activity">
    <reaction evidence="11 12">
        <text>tRNA(Ile) + L-isoleucine + ATP = L-isoleucyl-tRNA(Ile) + AMP + diphosphate</text>
        <dbReference type="Rhea" id="RHEA:11060"/>
        <dbReference type="Rhea" id="RHEA-COMP:9666"/>
        <dbReference type="Rhea" id="RHEA-COMP:9695"/>
        <dbReference type="ChEBI" id="CHEBI:30616"/>
        <dbReference type="ChEBI" id="CHEBI:33019"/>
        <dbReference type="ChEBI" id="CHEBI:58045"/>
        <dbReference type="ChEBI" id="CHEBI:78442"/>
        <dbReference type="ChEBI" id="CHEBI:78528"/>
        <dbReference type="ChEBI" id="CHEBI:456215"/>
        <dbReference type="EC" id="6.1.1.5"/>
    </reaction>
</comment>
<feature type="binding site" evidence="12">
    <location>
        <position position="958"/>
    </location>
    <ligand>
        <name>Zn(2+)</name>
        <dbReference type="ChEBI" id="CHEBI:29105"/>
    </ligand>
</feature>
<dbReference type="RefSeq" id="WP_116393062.1">
    <property type="nucleotide sequence ID" value="NZ_QUQO01000001.1"/>
</dbReference>
<feature type="short sequence motif" description="'HIGH' region" evidence="12">
    <location>
        <begin position="66"/>
        <end position="76"/>
    </location>
</feature>
<dbReference type="InterPro" id="IPR010663">
    <property type="entry name" value="Znf_FPG/IleRS"/>
</dbReference>
<dbReference type="InterPro" id="IPR001412">
    <property type="entry name" value="aa-tRNA-synth_I_CS"/>
</dbReference>
<sequence length="964" mass="107086">MPDDQAPSGPDYRHTMFLPETDFPMRAGLPKKEPEMLKRWAEMDLYGKIRAASKGRTQFTLHDGPPYANGNIHMGTAMNKVLKDIVIRSRQMLGYDANYVPGWDCHGLPIEWKVEQDFAGKGRKRADVPSSELRDACRAYAKSWIETQMAEFRRLGIEGDWDHPYLTMNYESEAAVTAEFLKLVEKGLVYQGSKPVMWSPVEQTALAEAEIEYHDHQSTTIWVRFPFEKGTAPEGLDDAKIVIWTTTPWTIPGNRAVCYGPTMSYGAYRIDKVRDDMEFDPWTAAGEIVILADALADAVKEAGFVSEWTRLRDVKPEELGKATLRHPLDGHAGGYEFDVPLLSGDHVTDEAGTGFVHTAPGHGQEDYFAWLGHGLPGDQIPHTVGPDGAFTEEAPGFTGEKVLVTEGKKKGKDGTANGAVIKALLEHNALFARGRLTHSYPHSWRSKAPVIFRNTPQWFIRLGAEGEGGLRDDALKAIADTKFYPEGGRNRIRSMVESRPDWLISRQRAWGNPIALFVHKETGDILVDAEVNARIVAAIEKGGANAWFDAPDTEFLGSSYNADDYQKITDILDVWFDSASTHAFCVEARDDLKWPADLYLEGSDQHRGWFQSSLLESCGTRGRAPYDAVLTHGFVLDAKGYKMSKSLGNTIAPEELTKQYGADIIRIWAASSDYVEDVRIGDEIIGSAVDAYRKLRNTLRYLLAALDGYTEEEAVGHADMPALERYVLHHVARVHAQSVSAYERFDFKAAWRAITDFANIDLSAFYFDIRKDCLYCDAPSSMKRRAARTVMATLLDYLVRWLAPIIPFTAEETYLSRYPGEADAGSIHLETFLTPPAEWTDAALSEKWGRVRTVRRAVTGALEVARRDKELGASLEAAPIAHISDADLRSALDGIDMAEISITSGFTIDEGPGPDGAFRLEDQSPVAVVVAKAPGEKCARCWRVLPDVSDETKLCGRCAEVVKS</sequence>
<dbReference type="InterPro" id="IPR009008">
    <property type="entry name" value="Val/Leu/Ile-tRNA-synth_edit"/>
</dbReference>
<dbReference type="InterPro" id="IPR013155">
    <property type="entry name" value="M/V/L/I-tRNA-synth_anticd-bd"/>
</dbReference>
<dbReference type="GO" id="GO:0005829">
    <property type="term" value="C:cytosol"/>
    <property type="evidence" value="ECO:0007669"/>
    <property type="project" value="TreeGrafter"/>
</dbReference>
<comment type="cofactor">
    <cofactor evidence="12">
        <name>Zn(2+)</name>
        <dbReference type="ChEBI" id="CHEBI:29105"/>
    </cofactor>
    <text evidence="12">Binds 1 zinc ion per subunit.</text>
</comment>
<evidence type="ECO:0000256" key="11">
    <source>
        <dbReference type="ARBA" id="ARBA00048359"/>
    </source>
</evidence>
<keyword evidence="2 12" id="KW-0963">Cytoplasm</keyword>
<comment type="function">
    <text evidence="10 12">Catalyzes the attachment of isoleucine to tRNA(Ile). As IleRS can inadvertently accommodate and process structurally similar amino acids such as valine, to avoid such errors it has two additional distinct tRNA(Ile)-dependent editing activities. One activity is designated as 'pretransfer' editing and involves the hydrolysis of activated Val-AMP. The other activity is designated 'posttransfer' editing and involves deacylation of mischarged Val-tRNA(Ile).</text>
</comment>
<evidence type="ECO:0000313" key="16">
    <source>
        <dbReference type="EMBL" id="RFB06429.1"/>
    </source>
</evidence>
<feature type="binding site" evidence="12">
    <location>
        <position position="645"/>
    </location>
    <ligand>
        <name>ATP</name>
        <dbReference type="ChEBI" id="CHEBI:30616"/>
    </ligand>
</feature>
<reference evidence="16 17" key="1">
    <citation type="submission" date="2018-08" db="EMBL/GenBank/DDBJ databases">
        <title>Parvularcula sp. SM1705, isolated from surface water of the South Sea China.</title>
        <authorList>
            <person name="Sun L."/>
        </authorList>
    </citation>
    <scope>NUCLEOTIDE SEQUENCE [LARGE SCALE GENOMIC DNA]</scope>
    <source>
        <strain evidence="16 17">SM1705</strain>
    </source>
</reference>
<evidence type="ECO:0000256" key="4">
    <source>
        <dbReference type="ARBA" id="ARBA00022723"/>
    </source>
</evidence>
<dbReference type="GO" id="GO:0000049">
    <property type="term" value="F:tRNA binding"/>
    <property type="evidence" value="ECO:0007669"/>
    <property type="project" value="InterPro"/>
</dbReference>
<dbReference type="GO" id="GO:0002161">
    <property type="term" value="F:aminoacyl-tRNA deacylase activity"/>
    <property type="evidence" value="ECO:0007669"/>
    <property type="project" value="InterPro"/>
</dbReference>
<dbReference type="FunCoup" id="A0A371RLS7">
    <property type="interactions" value="526"/>
</dbReference>
<comment type="subunit">
    <text evidence="12">Monomer.</text>
</comment>
<accession>A0A371RLS7</accession>
<dbReference type="HAMAP" id="MF_02002">
    <property type="entry name" value="Ile_tRNA_synth_type1"/>
    <property type="match status" value="1"/>
</dbReference>
<feature type="binding site" evidence="12">
    <location>
        <position position="941"/>
    </location>
    <ligand>
        <name>Zn(2+)</name>
        <dbReference type="ChEBI" id="CHEBI:29105"/>
    </ligand>
</feature>
<dbReference type="PRINTS" id="PR00984">
    <property type="entry name" value="TRNASYNTHILE"/>
</dbReference>
<dbReference type="Gene3D" id="3.90.740.10">
    <property type="entry name" value="Valyl/Leucyl/Isoleucyl-tRNA synthetase, editing domain"/>
    <property type="match status" value="1"/>
</dbReference>